<comment type="caution">
    <text evidence="15">The sequence shown here is derived from an EMBL/GenBank/DDBJ whole genome shotgun (WGS) entry which is preliminary data.</text>
</comment>
<name>A0A918UGE2_9SPHN</name>
<dbReference type="PROSITE" id="PS01156">
    <property type="entry name" value="TONB_DEPENDENT_REC_2"/>
    <property type="match status" value="1"/>
</dbReference>
<dbReference type="InterPro" id="IPR000531">
    <property type="entry name" value="Beta-barrel_TonB"/>
</dbReference>
<feature type="domain" description="TonB-dependent receptor-like beta-barrel" evidence="13">
    <location>
        <begin position="358"/>
        <end position="708"/>
    </location>
</feature>
<accession>A0A918UGE2</accession>
<keyword evidence="3 9" id="KW-1134">Transmembrane beta strand</keyword>
<protein>
    <submittedName>
        <fullName evidence="15">Membrane protein</fullName>
    </submittedName>
</protein>
<keyword evidence="4 9" id="KW-0812">Transmembrane</keyword>
<evidence type="ECO:0000256" key="3">
    <source>
        <dbReference type="ARBA" id="ARBA00022452"/>
    </source>
</evidence>
<dbReference type="RefSeq" id="WP_189621091.1">
    <property type="nucleotide sequence ID" value="NZ_BMZA01000006.1"/>
</dbReference>
<evidence type="ECO:0000256" key="12">
    <source>
        <dbReference type="SAM" id="SignalP"/>
    </source>
</evidence>
<feature type="short sequence motif" description="TonB C-terminal box" evidence="10">
    <location>
        <begin position="738"/>
        <end position="755"/>
    </location>
</feature>
<dbReference type="Proteomes" id="UP000648075">
    <property type="component" value="Unassembled WGS sequence"/>
</dbReference>
<dbReference type="InterPro" id="IPR037066">
    <property type="entry name" value="Plug_dom_sf"/>
</dbReference>
<dbReference type="InterPro" id="IPR012910">
    <property type="entry name" value="Plug_dom"/>
</dbReference>
<dbReference type="PANTHER" id="PTHR30069">
    <property type="entry name" value="TONB-DEPENDENT OUTER MEMBRANE RECEPTOR"/>
    <property type="match status" value="1"/>
</dbReference>
<dbReference type="PANTHER" id="PTHR30069:SF39">
    <property type="entry name" value="BLL6183 PROTEIN"/>
    <property type="match status" value="1"/>
</dbReference>
<evidence type="ECO:0000256" key="8">
    <source>
        <dbReference type="ARBA" id="ARBA00023237"/>
    </source>
</evidence>
<dbReference type="EMBL" id="BMZA01000006">
    <property type="protein sequence ID" value="GGZ05317.1"/>
    <property type="molecule type" value="Genomic_DNA"/>
</dbReference>
<dbReference type="InterPro" id="IPR010917">
    <property type="entry name" value="TonB_rcpt_CS"/>
</dbReference>
<evidence type="ECO:0000313" key="16">
    <source>
        <dbReference type="Proteomes" id="UP000648075"/>
    </source>
</evidence>
<dbReference type="GO" id="GO:0009279">
    <property type="term" value="C:cell outer membrane"/>
    <property type="evidence" value="ECO:0007669"/>
    <property type="project" value="UniProtKB-SubCell"/>
</dbReference>
<dbReference type="Gene3D" id="2.40.170.20">
    <property type="entry name" value="TonB-dependent receptor, beta-barrel domain"/>
    <property type="match status" value="1"/>
</dbReference>
<evidence type="ECO:0000256" key="5">
    <source>
        <dbReference type="ARBA" id="ARBA00022729"/>
    </source>
</evidence>
<evidence type="ECO:0000256" key="9">
    <source>
        <dbReference type="PROSITE-ProRule" id="PRU01360"/>
    </source>
</evidence>
<dbReference type="InterPro" id="IPR036942">
    <property type="entry name" value="Beta-barrel_TonB_sf"/>
</dbReference>
<evidence type="ECO:0000256" key="10">
    <source>
        <dbReference type="PROSITE-ProRule" id="PRU10144"/>
    </source>
</evidence>
<evidence type="ECO:0000259" key="14">
    <source>
        <dbReference type="Pfam" id="PF07715"/>
    </source>
</evidence>
<feature type="domain" description="TonB-dependent receptor plug" evidence="14">
    <location>
        <begin position="43"/>
        <end position="145"/>
    </location>
</feature>
<dbReference type="Gene3D" id="2.170.130.10">
    <property type="entry name" value="TonB-dependent receptor, plug domain"/>
    <property type="match status" value="1"/>
</dbReference>
<dbReference type="AlphaFoldDB" id="A0A918UGE2"/>
<dbReference type="InterPro" id="IPR039426">
    <property type="entry name" value="TonB-dep_rcpt-like"/>
</dbReference>
<keyword evidence="5 12" id="KW-0732">Signal</keyword>
<keyword evidence="8 9" id="KW-0998">Cell outer membrane</keyword>
<keyword evidence="2 9" id="KW-0813">Transport</keyword>
<dbReference type="Pfam" id="PF00593">
    <property type="entry name" value="TonB_dep_Rec_b-barrel"/>
    <property type="match status" value="1"/>
</dbReference>
<evidence type="ECO:0000256" key="7">
    <source>
        <dbReference type="ARBA" id="ARBA00023136"/>
    </source>
</evidence>
<reference evidence="15" key="2">
    <citation type="submission" date="2020-09" db="EMBL/GenBank/DDBJ databases">
        <authorList>
            <person name="Sun Q."/>
            <person name="Kim S."/>
        </authorList>
    </citation>
    <scope>NUCLEOTIDE SEQUENCE</scope>
    <source>
        <strain evidence="15">KCTC 32255</strain>
    </source>
</reference>
<comment type="subcellular location">
    <subcellularLocation>
        <location evidence="1 9">Cell outer membrane</location>
        <topology evidence="1 9">Multi-pass membrane protein</topology>
    </subcellularLocation>
</comment>
<keyword evidence="16" id="KW-1185">Reference proteome</keyword>
<comment type="similarity">
    <text evidence="9 11">Belongs to the TonB-dependent receptor family.</text>
</comment>
<dbReference type="GO" id="GO:0015344">
    <property type="term" value="F:siderophore uptake transmembrane transporter activity"/>
    <property type="evidence" value="ECO:0007669"/>
    <property type="project" value="TreeGrafter"/>
</dbReference>
<organism evidence="15 16">
    <name type="scientific">Novosphingobium colocasiae</name>
    <dbReference type="NCBI Taxonomy" id="1256513"/>
    <lineage>
        <taxon>Bacteria</taxon>
        <taxon>Pseudomonadati</taxon>
        <taxon>Pseudomonadota</taxon>
        <taxon>Alphaproteobacteria</taxon>
        <taxon>Sphingomonadales</taxon>
        <taxon>Sphingomonadaceae</taxon>
        <taxon>Novosphingobium</taxon>
    </lineage>
</organism>
<dbReference type="SUPFAM" id="SSF56935">
    <property type="entry name" value="Porins"/>
    <property type="match status" value="1"/>
</dbReference>
<evidence type="ECO:0000259" key="13">
    <source>
        <dbReference type="Pfam" id="PF00593"/>
    </source>
</evidence>
<evidence type="ECO:0000256" key="1">
    <source>
        <dbReference type="ARBA" id="ARBA00004571"/>
    </source>
</evidence>
<feature type="signal peptide" evidence="12">
    <location>
        <begin position="1"/>
        <end position="21"/>
    </location>
</feature>
<keyword evidence="7 9" id="KW-0472">Membrane</keyword>
<evidence type="ECO:0000256" key="4">
    <source>
        <dbReference type="ARBA" id="ARBA00022692"/>
    </source>
</evidence>
<dbReference type="GO" id="GO:0044718">
    <property type="term" value="P:siderophore transmembrane transport"/>
    <property type="evidence" value="ECO:0007669"/>
    <property type="project" value="TreeGrafter"/>
</dbReference>
<evidence type="ECO:0000256" key="6">
    <source>
        <dbReference type="ARBA" id="ARBA00023077"/>
    </source>
</evidence>
<proteinExistence type="inferred from homology"/>
<evidence type="ECO:0000256" key="2">
    <source>
        <dbReference type="ARBA" id="ARBA00022448"/>
    </source>
</evidence>
<dbReference type="PROSITE" id="PS52016">
    <property type="entry name" value="TONB_DEPENDENT_REC_3"/>
    <property type="match status" value="1"/>
</dbReference>
<reference evidence="15" key="1">
    <citation type="journal article" date="2014" name="Int. J. Syst. Evol. Microbiol.">
        <title>Complete genome sequence of Corynebacterium casei LMG S-19264T (=DSM 44701T), isolated from a smear-ripened cheese.</title>
        <authorList>
            <consortium name="US DOE Joint Genome Institute (JGI-PGF)"/>
            <person name="Walter F."/>
            <person name="Albersmeier A."/>
            <person name="Kalinowski J."/>
            <person name="Ruckert C."/>
        </authorList>
    </citation>
    <scope>NUCLEOTIDE SEQUENCE</scope>
    <source>
        <strain evidence="15">KCTC 32255</strain>
    </source>
</reference>
<evidence type="ECO:0000256" key="11">
    <source>
        <dbReference type="RuleBase" id="RU003357"/>
    </source>
</evidence>
<feature type="chain" id="PRO_5037862505" evidence="12">
    <location>
        <begin position="22"/>
        <end position="755"/>
    </location>
</feature>
<dbReference type="Pfam" id="PF07715">
    <property type="entry name" value="Plug"/>
    <property type="match status" value="1"/>
</dbReference>
<keyword evidence="6 11" id="KW-0798">TonB box</keyword>
<sequence length="755" mass="79292">MSDTARIAVLLAAALAVPALADEGATIIVTAPGGDIDGDEARTIGETALAAAGKPDLGRALERQVPGLTLSEATGNAWQAAIGWRGFSASPLQGAEQGLAVYLDGVRFNQPFGDTVLFDAIPEAALATVRLNEANPVLGRNALAGSLALETADGTSRPGLRVQVDGDSVGSAGGSVSLGTAHGDDDLLVVAEARRDRGWRRASPSRLARVLAKGRHAGDGWGIELSGLAAATNLTGNGVAPVELLAADWKAVFTRPDRTRTRFARLVAAPWIAVGTTGRIELRVHGQVLSRRSANGDLADFGPCDDDAGHLCLGSDDDGFTDPLSAGGVPVAAVAGVDDYAAFNRGRERTRAGGATLQWLDVRETGHGTRRLALGASWERARTRFGATSELGELDEDRAVTGLGLVLSSADGTVAPVDVRSALTDLALFASAELPLTSRLGVDLGLRWARNRVVLTDRIGTALNGAHRFSRINPSIELDYALGDGLRFSAGVARTSRNPTPAELSCADPDAPCTLANFFVADPPLKPVTARNWHAGVAGEAGGLNWRAGLWRADTRNDIRMIASQVRGRGYFANLGATRREGLELSARWQRPDSGWHLAGSYALTMARFRKAFALSSPANPAADEDGLIAVRRGDALPGVPRHALDAELGRSGAGWDLALRMRARAGQYLVGDEGNDNRKTPTYAVFDLTGRAALTPAISLVAELRNLLDRRYATAGAFAEINDIELAEAPEASDPRAYAPGAPRRLTVSLLATF</sequence>
<evidence type="ECO:0000313" key="15">
    <source>
        <dbReference type="EMBL" id="GGZ05317.1"/>
    </source>
</evidence>
<gene>
    <name evidence="15" type="ORF">GCM10011614_20330</name>
</gene>